<dbReference type="Pfam" id="PF07690">
    <property type="entry name" value="MFS_1"/>
    <property type="match status" value="1"/>
</dbReference>
<dbReference type="Proteomes" id="UP000717696">
    <property type="component" value="Unassembled WGS sequence"/>
</dbReference>
<dbReference type="EMBL" id="JAGMUU010000051">
    <property type="protein sequence ID" value="KAH7112297.1"/>
    <property type="molecule type" value="Genomic_DNA"/>
</dbReference>
<evidence type="ECO:0000256" key="7">
    <source>
        <dbReference type="SAM" id="MobiDB-lite"/>
    </source>
</evidence>
<keyword evidence="5 8" id="KW-0472">Membrane</keyword>
<dbReference type="PANTHER" id="PTHR43791:SF70">
    <property type="entry name" value="MAJOR FACILITATOR SUPERFAMILY (MFS) PROFILE DOMAIN-CONTAINING PROTEIN"/>
    <property type="match status" value="1"/>
</dbReference>
<evidence type="ECO:0000313" key="9">
    <source>
        <dbReference type="EMBL" id="KAH7112297.1"/>
    </source>
</evidence>
<evidence type="ECO:0000256" key="3">
    <source>
        <dbReference type="ARBA" id="ARBA00022692"/>
    </source>
</evidence>
<keyword evidence="2" id="KW-0813">Transport</keyword>
<feature type="region of interest" description="Disordered" evidence="7">
    <location>
        <begin position="487"/>
        <end position="519"/>
    </location>
</feature>
<dbReference type="InterPro" id="IPR011701">
    <property type="entry name" value="MFS"/>
</dbReference>
<feature type="transmembrane region" description="Helical" evidence="8">
    <location>
        <begin position="235"/>
        <end position="258"/>
    </location>
</feature>
<reference evidence="9" key="1">
    <citation type="journal article" date="2021" name="Nat. Commun.">
        <title>Genetic determinants of endophytism in the Arabidopsis root mycobiome.</title>
        <authorList>
            <person name="Mesny F."/>
            <person name="Miyauchi S."/>
            <person name="Thiergart T."/>
            <person name="Pickel B."/>
            <person name="Atanasova L."/>
            <person name="Karlsson M."/>
            <person name="Huettel B."/>
            <person name="Barry K.W."/>
            <person name="Haridas S."/>
            <person name="Chen C."/>
            <person name="Bauer D."/>
            <person name="Andreopoulos W."/>
            <person name="Pangilinan J."/>
            <person name="LaButti K."/>
            <person name="Riley R."/>
            <person name="Lipzen A."/>
            <person name="Clum A."/>
            <person name="Drula E."/>
            <person name="Henrissat B."/>
            <person name="Kohler A."/>
            <person name="Grigoriev I.V."/>
            <person name="Martin F.M."/>
            <person name="Hacquard S."/>
        </authorList>
    </citation>
    <scope>NUCLEOTIDE SEQUENCE</scope>
    <source>
        <strain evidence="9">MPI-CAGE-AT-0021</strain>
    </source>
</reference>
<keyword evidence="4 8" id="KW-1133">Transmembrane helix</keyword>
<feature type="transmembrane region" description="Helical" evidence="8">
    <location>
        <begin position="361"/>
        <end position="378"/>
    </location>
</feature>
<keyword evidence="10" id="KW-1185">Reference proteome</keyword>
<feature type="transmembrane region" description="Helical" evidence="8">
    <location>
        <begin position="155"/>
        <end position="177"/>
    </location>
</feature>
<keyword evidence="6" id="KW-0325">Glycoprotein</keyword>
<evidence type="ECO:0000256" key="4">
    <source>
        <dbReference type="ARBA" id="ARBA00022989"/>
    </source>
</evidence>
<dbReference type="SUPFAM" id="SSF103473">
    <property type="entry name" value="MFS general substrate transporter"/>
    <property type="match status" value="1"/>
</dbReference>
<gene>
    <name evidence="9" type="ORF">B0J13DRAFT_659145</name>
</gene>
<dbReference type="InterPro" id="IPR036259">
    <property type="entry name" value="MFS_trans_sf"/>
</dbReference>
<evidence type="ECO:0000313" key="10">
    <source>
        <dbReference type="Proteomes" id="UP000717696"/>
    </source>
</evidence>
<dbReference type="Gene3D" id="1.20.1250.20">
    <property type="entry name" value="MFS general substrate transporter like domains"/>
    <property type="match status" value="1"/>
</dbReference>
<accession>A0A9P9D4F0</accession>
<organism evidence="9 10">
    <name type="scientific">Dactylonectria estremocensis</name>
    <dbReference type="NCBI Taxonomy" id="1079267"/>
    <lineage>
        <taxon>Eukaryota</taxon>
        <taxon>Fungi</taxon>
        <taxon>Dikarya</taxon>
        <taxon>Ascomycota</taxon>
        <taxon>Pezizomycotina</taxon>
        <taxon>Sordariomycetes</taxon>
        <taxon>Hypocreomycetidae</taxon>
        <taxon>Hypocreales</taxon>
        <taxon>Nectriaceae</taxon>
        <taxon>Dactylonectria</taxon>
    </lineage>
</organism>
<evidence type="ECO:0000256" key="8">
    <source>
        <dbReference type="SAM" id="Phobius"/>
    </source>
</evidence>
<dbReference type="AlphaFoldDB" id="A0A9P9D4F0"/>
<protein>
    <submittedName>
        <fullName evidence="9">Major facilitator superfamily domain-containing protein</fullName>
    </submittedName>
</protein>
<name>A0A9P9D4F0_9HYPO</name>
<evidence type="ECO:0000256" key="2">
    <source>
        <dbReference type="ARBA" id="ARBA00022448"/>
    </source>
</evidence>
<feature type="transmembrane region" description="Helical" evidence="8">
    <location>
        <begin position="422"/>
        <end position="443"/>
    </location>
</feature>
<evidence type="ECO:0000256" key="6">
    <source>
        <dbReference type="ARBA" id="ARBA00023180"/>
    </source>
</evidence>
<comment type="subcellular location">
    <subcellularLocation>
        <location evidence="1">Membrane</location>
        <topology evidence="1">Multi-pass membrane protein</topology>
    </subcellularLocation>
</comment>
<proteinExistence type="predicted"/>
<sequence length="519" mass="57934">MASSRVPPILFSSSYPTSSLIRAFTRTIMGISERDPKPLRGSKVEMVENAQSGGDACSTEGKSEREMNHVQYTEKEKSAVRRKIDWRIMPLAAWACGLQFVDKSALGAAATYGLREDLNLHGQEYSWCVSMFYFGYLVGSFVSGRGLQYFHCGRFIGAAYFFWGGTLLGCMGANGFASMMVLRFLLGVAESCLVPGLLLITTMWYYQAFLRLNVQTKKYLMQLTGLGHVTTGPLASWQLIFLMLGLLSCATGVLLWIIMPDSPEKATWLTEKERSIAMARMAEDQLGIKDDTFKWNQMFFSQAMGNVTTNFLGIIIKGFGYSQLKAQLFTAPNYACQGFTQLIVSALPTYSKRFRNMKQPLTAAASIVSLTGVVILHVTPPETEYQNRRLGACILLSCAGVNYTVIMSVIGSNVIGFTKKQLVTSMSFFLYCVINIITPQTFIGTESPRYPTGMVFVMTFISIFIALTLATWMAMALENARRDKKARTDPSYAPLRPEEYANNITDDTDKQNKRFRYSP</sequence>
<feature type="transmembrane region" description="Helical" evidence="8">
    <location>
        <begin position="455"/>
        <end position="477"/>
    </location>
</feature>
<feature type="transmembrane region" description="Helical" evidence="8">
    <location>
        <begin position="184"/>
        <end position="206"/>
    </location>
</feature>
<dbReference type="GO" id="GO:0016020">
    <property type="term" value="C:membrane"/>
    <property type="evidence" value="ECO:0007669"/>
    <property type="project" value="UniProtKB-SubCell"/>
</dbReference>
<evidence type="ECO:0000256" key="5">
    <source>
        <dbReference type="ARBA" id="ARBA00023136"/>
    </source>
</evidence>
<evidence type="ECO:0000256" key="1">
    <source>
        <dbReference type="ARBA" id="ARBA00004141"/>
    </source>
</evidence>
<comment type="caution">
    <text evidence="9">The sequence shown here is derived from an EMBL/GenBank/DDBJ whole genome shotgun (WGS) entry which is preliminary data.</text>
</comment>
<dbReference type="OrthoDB" id="6730379at2759"/>
<feature type="transmembrane region" description="Helical" evidence="8">
    <location>
        <begin position="390"/>
        <end position="410"/>
    </location>
</feature>
<dbReference type="PANTHER" id="PTHR43791">
    <property type="entry name" value="PERMEASE-RELATED"/>
    <property type="match status" value="1"/>
</dbReference>
<dbReference type="GO" id="GO:0022857">
    <property type="term" value="F:transmembrane transporter activity"/>
    <property type="evidence" value="ECO:0007669"/>
    <property type="project" value="InterPro"/>
</dbReference>
<keyword evidence="3 8" id="KW-0812">Transmembrane</keyword>